<gene>
    <name evidence="2" type="ORF">MRATA1EN1_LOCUS23960</name>
</gene>
<evidence type="ECO:0000313" key="3">
    <source>
        <dbReference type="Proteomes" id="UP001176941"/>
    </source>
</evidence>
<organism evidence="2 3">
    <name type="scientific">Rangifer tarandus platyrhynchus</name>
    <name type="common">Svalbard reindeer</name>
    <dbReference type="NCBI Taxonomy" id="3082113"/>
    <lineage>
        <taxon>Eukaryota</taxon>
        <taxon>Metazoa</taxon>
        <taxon>Chordata</taxon>
        <taxon>Craniata</taxon>
        <taxon>Vertebrata</taxon>
        <taxon>Euteleostomi</taxon>
        <taxon>Mammalia</taxon>
        <taxon>Eutheria</taxon>
        <taxon>Laurasiatheria</taxon>
        <taxon>Artiodactyla</taxon>
        <taxon>Ruminantia</taxon>
        <taxon>Pecora</taxon>
        <taxon>Cervidae</taxon>
        <taxon>Odocoileinae</taxon>
        <taxon>Rangifer</taxon>
    </lineage>
</organism>
<feature type="compositionally biased region" description="Pro residues" evidence="1">
    <location>
        <begin position="258"/>
        <end position="278"/>
    </location>
</feature>
<proteinExistence type="predicted"/>
<dbReference type="Gene3D" id="1.20.870.10">
    <property type="entry name" value="Son of sevenless (SoS) protein Chain: S domain 1"/>
    <property type="match status" value="1"/>
</dbReference>
<name>A0ABN8ZM47_RANTA</name>
<dbReference type="PANTHER" id="PTHR46793:SF3">
    <property type="entry name" value="RIKEN CDNA 4930596D02 GENE"/>
    <property type="match status" value="1"/>
</dbReference>
<dbReference type="InterPro" id="IPR023578">
    <property type="entry name" value="Ras_GEF_dom_sf"/>
</dbReference>
<feature type="compositionally biased region" description="Polar residues" evidence="1">
    <location>
        <begin position="24"/>
        <end position="38"/>
    </location>
</feature>
<dbReference type="PANTHER" id="PTHR46793">
    <property type="entry name" value="1700018F24RIK PROTEIN-RELATED-RELATED"/>
    <property type="match status" value="1"/>
</dbReference>
<evidence type="ECO:0000256" key="1">
    <source>
        <dbReference type="SAM" id="MobiDB-lite"/>
    </source>
</evidence>
<accession>A0ABN8ZM47</accession>
<dbReference type="EMBL" id="OX459940">
    <property type="protein sequence ID" value="CAI9174998.1"/>
    <property type="molecule type" value="Genomic_DNA"/>
</dbReference>
<reference evidence="2" key="1">
    <citation type="submission" date="2023-04" db="EMBL/GenBank/DDBJ databases">
        <authorList>
            <consortium name="ELIXIR-Norway"/>
        </authorList>
    </citation>
    <scope>NUCLEOTIDE SEQUENCE [LARGE SCALE GENOMIC DNA]</scope>
</reference>
<evidence type="ECO:0000313" key="2">
    <source>
        <dbReference type="EMBL" id="CAI9174998.1"/>
    </source>
</evidence>
<feature type="region of interest" description="Disordered" evidence="1">
    <location>
        <begin position="325"/>
        <end position="369"/>
    </location>
</feature>
<dbReference type="SUPFAM" id="SSF48366">
    <property type="entry name" value="Ras GEF"/>
    <property type="match status" value="1"/>
</dbReference>
<protein>
    <submittedName>
        <fullName evidence="2">Uncharacterized protein</fullName>
    </submittedName>
</protein>
<feature type="region of interest" description="Disordered" evidence="1">
    <location>
        <begin position="21"/>
        <end position="77"/>
    </location>
</feature>
<keyword evidence="3" id="KW-1185">Reference proteome</keyword>
<sequence length="397" mass="41497">MRGQKAGGLVMFTSQLNAGELSGETCSEATQESTQGSTKALPLEWPSSQPKDGVGGPEWRWGADRSESGSPRKGEVVTVDRGLPPAETAHPPADQALASRWVGAVSSILGTWLDQYSEDFCQLPDFPCLRQLVAYVQLNMPGSDLERRAHLLLAQLEHADLGEAEPEGEEAHLSTAQRHSVELRLCNRDLQANCLLANEPRRPGGGQGRVFRLGGVATRPAECGASGAPLGGRGCSWWAGRGRVGGASAGGRGAMLLSPPPSSPPGPAHRLRPAPPTALPEASRPAASLISGPSCAPPSVLTSGRPQGAVMARGGALPKVGAELVRSEPRSQESSASRRNARLPPLAPTASQGDRRRPSLPSNPLPQAACDPAVPAPGWISCDPAVSPRILLQVLWP</sequence>
<dbReference type="Proteomes" id="UP001176941">
    <property type="component" value="Chromosome 4"/>
</dbReference>
<feature type="region of interest" description="Disordered" evidence="1">
    <location>
        <begin position="249"/>
        <end position="311"/>
    </location>
</feature>
<feature type="compositionally biased region" description="Basic and acidic residues" evidence="1">
    <location>
        <begin position="61"/>
        <end position="75"/>
    </location>
</feature>